<dbReference type="AlphaFoldDB" id="A0A366HC96"/>
<gene>
    <name evidence="2" type="ORF">DFR37_10595</name>
</gene>
<accession>A0A366HC96</accession>
<sequence>MMRRSEIKRGTSQLKRSPMTRSREKKGPGLAQRIADSLGRAINHAHSEPSVFRSRQHRQNVAALPCVYCGLEKNSQAAHLNLSALGKGLGLKVSDALTIPLCCTRLGQIGCHVRLDSSGQYDKATSEALQLTWMHKTRNTLTALGHWPEQAEADMIHVVGAYLKRAA</sequence>
<dbReference type="OrthoDB" id="8594085at2"/>
<dbReference type="Gene3D" id="3.30.50.20">
    <property type="entry name" value="prophage-derive protein ybcO"/>
    <property type="match status" value="1"/>
</dbReference>
<protein>
    <submittedName>
        <fullName evidence="2">Uncharacterized protein</fullName>
    </submittedName>
</protein>
<dbReference type="EMBL" id="QNRQ01000005">
    <property type="protein sequence ID" value="RBP39303.1"/>
    <property type="molecule type" value="Genomic_DNA"/>
</dbReference>
<dbReference type="RefSeq" id="WP_113933272.1">
    <property type="nucleotide sequence ID" value="NZ_JACCEU010000003.1"/>
</dbReference>
<evidence type="ECO:0000256" key="1">
    <source>
        <dbReference type="SAM" id="MobiDB-lite"/>
    </source>
</evidence>
<comment type="caution">
    <text evidence="2">The sequence shown here is derived from an EMBL/GenBank/DDBJ whole genome shotgun (WGS) entry which is preliminary data.</text>
</comment>
<name>A0A366HC96_9BURK</name>
<keyword evidence="3" id="KW-1185">Reference proteome</keyword>
<proteinExistence type="predicted"/>
<reference evidence="2 3" key="1">
    <citation type="submission" date="2018-06" db="EMBL/GenBank/DDBJ databases">
        <title>Genomic Encyclopedia of Type Strains, Phase IV (KMG-IV): sequencing the most valuable type-strain genomes for metagenomic binning, comparative biology and taxonomic classification.</title>
        <authorList>
            <person name="Goeker M."/>
        </authorList>
    </citation>
    <scope>NUCLEOTIDE SEQUENCE [LARGE SCALE GENOMIC DNA]</scope>
    <source>
        <strain evidence="2 3">DSM 25520</strain>
    </source>
</reference>
<evidence type="ECO:0000313" key="3">
    <source>
        <dbReference type="Proteomes" id="UP000253628"/>
    </source>
</evidence>
<evidence type="ECO:0000313" key="2">
    <source>
        <dbReference type="EMBL" id="RBP39303.1"/>
    </source>
</evidence>
<organism evidence="2 3">
    <name type="scientific">Eoetvoesiella caeni</name>
    <dbReference type="NCBI Taxonomy" id="645616"/>
    <lineage>
        <taxon>Bacteria</taxon>
        <taxon>Pseudomonadati</taxon>
        <taxon>Pseudomonadota</taxon>
        <taxon>Betaproteobacteria</taxon>
        <taxon>Burkholderiales</taxon>
        <taxon>Alcaligenaceae</taxon>
        <taxon>Eoetvoesiella</taxon>
    </lineage>
</organism>
<feature type="region of interest" description="Disordered" evidence="1">
    <location>
        <begin position="1"/>
        <end position="29"/>
    </location>
</feature>
<dbReference type="Proteomes" id="UP000253628">
    <property type="component" value="Unassembled WGS sequence"/>
</dbReference>